<keyword evidence="1" id="KW-0812">Transmembrane</keyword>
<evidence type="ECO:0000259" key="2">
    <source>
        <dbReference type="Pfam" id="PF01757"/>
    </source>
</evidence>
<feature type="transmembrane region" description="Helical" evidence="1">
    <location>
        <begin position="159"/>
        <end position="180"/>
    </location>
</feature>
<feature type="transmembrane region" description="Helical" evidence="1">
    <location>
        <begin position="89"/>
        <end position="112"/>
    </location>
</feature>
<dbReference type="Pfam" id="PF01757">
    <property type="entry name" value="Acyl_transf_3"/>
    <property type="match status" value="1"/>
</dbReference>
<keyword evidence="4" id="KW-1185">Reference proteome</keyword>
<feature type="domain" description="Acyltransferase 3" evidence="2">
    <location>
        <begin position="17"/>
        <end position="340"/>
    </location>
</feature>
<feature type="transmembrane region" description="Helical" evidence="1">
    <location>
        <begin position="187"/>
        <end position="208"/>
    </location>
</feature>
<evidence type="ECO:0000313" key="3">
    <source>
        <dbReference type="EMBL" id="MBD8010997.1"/>
    </source>
</evidence>
<dbReference type="GO" id="GO:0016746">
    <property type="term" value="F:acyltransferase activity"/>
    <property type="evidence" value="ECO:0007669"/>
    <property type="project" value="UniProtKB-KW"/>
</dbReference>
<dbReference type="PANTHER" id="PTHR23028:SF53">
    <property type="entry name" value="ACYL_TRANSF_3 DOMAIN-CONTAINING PROTEIN"/>
    <property type="match status" value="1"/>
</dbReference>
<feature type="transmembrane region" description="Helical" evidence="1">
    <location>
        <begin position="214"/>
        <end position="234"/>
    </location>
</feature>
<evidence type="ECO:0000313" key="4">
    <source>
        <dbReference type="Proteomes" id="UP000611521"/>
    </source>
</evidence>
<reference evidence="3 4" key="1">
    <citation type="submission" date="2020-08" db="EMBL/GenBank/DDBJ databases">
        <title>A Genomic Blueprint of the Chicken Gut Microbiome.</title>
        <authorList>
            <person name="Gilroy R."/>
            <person name="Ravi A."/>
            <person name="Getino M."/>
            <person name="Pursley I."/>
            <person name="Horton D.L."/>
            <person name="Alikhan N.-F."/>
            <person name="Baker D."/>
            <person name="Gharbi K."/>
            <person name="Hall N."/>
            <person name="Watson M."/>
            <person name="Adriaenssens E.M."/>
            <person name="Foster-Nyarko E."/>
            <person name="Jarju S."/>
            <person name="Secka A."/>
            <person name="Antonio M."/>
            <person name="Oren A."/>
            <person name="Chaudhuri R."/>
            <person name="La Ragione R.M."/>
            <person name="Hildebrand F."/>
            <person name="Pallen M.J."/>
        </authorList>
    </citation>
    <scope>NUCLEOTIDE SEQUENCE [LARGE SCALE GENOMIC DNA]</scope>
    <source>
        <strain evidence="3 4">Re1</strain>
    </source>
</reference>
<keyword evidence="3" id="KW-0012">Acyltransferase</keyword>
<evidence type="ECO:0000256" key="1">
    <source>
        <dbReference type="SAM" id="Phobius"/>
    </source>
</evidence>
<feature type="transmembrane region" description="Helical" evidence="1">
    <location>
        <begin position="241"/>
        <end position="263"/>
    </location>
</feature>
<keyword evidence="1" id="KW-1133">Transmembrane helix</keyword>
<dbReference type="RefSeq" id="WP_191711858.1">
    <property type="nucleotide sequence ID" value="NZ_JACSPX010000001.1"/>
</dbReference>
<dbReference type="InterPro" id="IPR002656">
    <property type="entry name" value="Acyl_transf_3_dom"/>
</dbReference>
<feature type="transmembrane region" description="Helical" evidence="1">
    <location>
        <begin position="318"/>
        <end position="343"/>
    </location>
</feature>
<keyword evidence="3" id="KW-0808">Transferase</keyword>
<accession>A0ABR8W1W0</accession>
<feature type="transmembrane region" description="Helical" evidence="1">
    <location>
        <begin position="21"/>
        <end position="40"/>
    </location>
</feature>
<dbReference type="EMBL" id="JACSPX010000001">
    <property type="protein sequence ID" value="MBD8010997.1"/>
    <property type="molecule type" value="Genomic_DNA"/>
</dbReference>
<sequence length="361" mass="39442">MSPRAVLRGTPFPYRSNSLNLFRLILAATVLVAHSFYTTGNGVGPHIRGENLGGWAVAGFFVLSGFLITRSRLRTSAGDYLLHRIVRIFPAFVVCLIVTALVFGPVAALVQYGSLEGYLQTPVTPLQFVWSNITLYMNEYTIGSTLSDVPYPGVWNGSLWTLFYEFLCYVMVWLLGALVWFRRSPILAVLAFGLVTAAHALNPLVAAAGLDGSFLLFLKLAPFFLGGALVYFVIERAGINALIGVICLLIAGGLILLIPGWGGQMSSPFLAYGLLWLSSVVPQPRWVAANDVSYGFYIYAWPIQQLLALAGAGFDGGVLAFVVYNVLAVVLTFACAWISWMTVERPAMTRIRRRQTAVRVA</sequence>
<dbReference type="Proteomes" id="UP000611521">
    <property type="component" value="Unassembled WGS sequence"/>
</dbReference>
<name>A0ABR8W1W0_9MICO</name>
<keyword evidence="1" id="KW-0472">Membrane</keyword>
<gene>
    <name evidence="3" type="ORF">H9633_01625</name>
</gene>
<comment type="caution">
    <text evidence="3">The sequence shown here is derived from an EMBL/GenBank/DDBJ whole genome shotgun (WGS) entry which is preliminary data.</text>
</comment>
<proteinExistence type="predicted"/>
<organism evidence="3 4">
    <name type="scientific">Microbacterium commune</name>
    <dbReference type="NCBI Taxonomy" id="2762219"/>
    <lineage>
        <taxon>Bacteria</taxon>
        <taxon>Bacillati</taxon>
        <taxon>Actinomycetota</taxon>
        <taxon>Actinomycetes</taxon>
        <taxon>Micrococcales</taxon>
        <taxon>Microbacteriaceae</taxon>
        <taxon>Microbacterium</taxon>
    </lineage>
</organism>
<protein>
    <submittedName>
        <fullName evidence="3">Acyltransferase</fullName>
    </submittedName>
</protein>
<feature type="transmembrane region" description="Helical" evidence="1">
    <location>
        <begin position="52"/>
        <end position="69"/>
    </location>
</feature>
<dbReference type="PANTHER" id="PTHR23028">
    <property type="entry name" value="ACETYLTRANSFERASE"/>
    <property type="match status" value="1"/>
</dbReference>
<dbReference type="InterPro" id="IPR050879">
    <property type="entry name" value="Acyltransferase_3"/>
</dbReference>